<gene>
    <name evidence="1" type="ORF">EXIGLDRAFT_828155</name>
</gene>
<evidence type="ECO:0008006" key="3">
    <source>
        <dbReference type="Google" id="ProtNLM"/>
    </source>
</evidence>
<dbReference type="Proteomes" id="UP000077266">
    <property type="component" value="Unassembled WGS sequence"/>
</dbReference>
<name>A0A165QYC5_EXIGL</name>
<protein>
    <recommendedName>
        <fullName evidence="3">F-box domain-containing protein</fullName>
    </recommendedName>
</protein>
<dbReference type="AlphaFoldDB" id="A0A165QYC5"/>
<dbReference type="InParanoid" id="A0A165QYC5"/>
<sequence>MSIPAFDHLPSELLLEIFNYTEPDVRYATLKSLASTCRSVHGPAMTVLYAVVALRYADSVEAFANLARSGLARHLNLVRHLLLCGQVTIYIEEEDTHMACTDIILQNCPNILSIQADAYVLTRICLRTSFVCGFETAFMRLGASRSELPLAATAALVRLHIDDLSSFAPLRGQRSKQPAETFFTAERFPKLNVFSCKWHPAQQST</sequence>
<reference evidence="1 2" key="1">
    <citation type="journal article" date="2016" name="Mol. Biol. Evol.">
        <title>Comparative Genomics of Early-Diverging Mushroom-Forming Fungi Provides Insights into the Origins of Lignocellulose Decay Capabilities.</title>
        <authorList>
            <person name="Nagy L.G."/>
            <person name="Riley R."/>
            <person name="Tritt A."/>
            <person name="Adam C."/>
            <person name="Daum C."/>
            <person name="Floudas D."/>
            <person name="Sun H."/>
            <person name="Yadav J.S."/>
            <person name="Pangilinan J."/>
            <person name="Larsson K.H."/>
            <person name="Matsuura K."/>
            <person name="Barry K."/>
            <person name="Labutti K."/>
            <person name="Kuo R."/>
            <person name="Ohm R.A."/>
            <person name="Bhattacharya S.S."/>
            <person name="Shirouzu T."/>
            <person name="Yoshinaga Y."/>
            <person name="Martin F.M."/>
            <person name="Grigoriev I.V."/>
            <person name="Hibbett D.S."/>
        </authorList>
    </citation>
    <scope>NUCLEOTIDE SEQUENCE [LARGE SCALE GENOMIC DNA]</scope>
    <source>
        <strain evidence="1 2">HHB12029</strain>
    </source>
</reference>
<proteinExistence type="predicted"/>
<dbReference type="EMBL" id="KV425882">
    <property type="protein sequence ID" value="KZW04241.1"/>
    <property type="molecule type" value="Genomic_DNA"/>
</dbReference>
<keyword evidence="2" id="KW-1185">Reference proteome</keyword>
<evidence type="ECO:0000313" key="2">
    <source>
        <dbReference type="Proteomes" id="UP000077266"/>
    </source>
</evidence>
<evidence type="ECO:0000313" key="1">
    <source>
        <dbReference type="EMBL" id="KZW04241.1"/>
    </source>
</evidence>
<accession>A0A165QYC5</accession>
<organism evidence="1 2">
    <name type="scientific">Exidia glandulosa HHB12029</name>
    <dbReference type="NCBI Taxonomy" id="1314781"/>
    <lineage>
        <taxon>Eukaryota</taxon>
        <taxon>Fungi</taxon>
        <taxon>Dikarya</taxon>
        <taxon>Basidiomycota</taxon>
        <taxon>Agaricomycotina</taxon>
        <taxon>Agaricomycetes</taxon>
        <taxon>Auriculariales</taxon>
        <taxon>Exidiaceae</taxon>
        <taxon>Exidia</taxon>
    </lineage>
</organism>